<dbReference type="HOGENOM" id="CLU_013016_1_0_5"/>
<evidence type="ECO:0000256" key="7">
    <source>
        <dbReference type="ARBA" id="ARBA00023136"/>
    </source>
</evidence>
<feature type="transmembrane region" description="Helical" evidence="8">
    <location>
        <begin position="81"/>
        <end position="100"/>
    </location>
</feature>
<feature type="transmembrane region" description="Helical" evidence="8">
    <location>
        <begin position="106"/>
        <end position="127"/>
    </location>
</feature>
<dbReference type="STRING" id="1208324.P73_3987"/>
<keyword evidence="4" id="KW-1003">Cell membrane</keyword>
<evidence type="ECO:0000256" key="5">
    <source>
        <dbReference type="ARBA" id="ARBA00022692"/>
    </source>
</evidence>
<dbReference type="InterPro" id="IPR037294">
    <property type="entry name" value="ABC_BtuC-like"/>
</dbReference>
<reference evidence="9 10" key="1">
    <citation type="journal article" date="2014" name="Int. J. Syst. Evol. Microbiol.">
        <title>Celeribacter indicus sp. nov., a polycyclic aromatic hydrocarbon-degrading bacterium from deep-sea sediment and reclassification of Huaishuia halophila as Celeribacter halophilus comb. nov.</title>
        <authorList>
            <person name="Lai Q."/>
            <person name="Cao J."/>
            <person name="Yuan J."/>
            <person name="Li F."/>
            <person name="Shao Z."/>
        </authorList>
    </citation>
    <scope>NUCLEOTIDE SEQUENCE [LARGE SCALE GENOMIC DNA]</scope>
    <source>
        <strain evidence="9">P73</strain>
    </source>
</reference>
<protein>
    <submittedName>
        <fullName evidence="9">Ferric siderophore ABC transporter membrane protein</fullName>
    </submittedName>
</protein>
<dbReference type="InterPro" id="IPR000522">
    <property type="entry name" value="ABC_transptr_permease_BtuC"/>
</dbReference>
<evidence type="ECO:0000256" key="1">
    <source>
        <dbReference type="ARBA" id="ARBA00004651"/>
    </source>
</evidence>
<dbReference type="PANTHER" id="PTHR30472">
    <property type="entry name" value="FERRIC ENTEROBACTIN TRANSPORT SYSTEM PERMEASE PROTEIN"/>
    <property type="match status" value="1"/>
</dbReference>
<dbReference type="PANTHER" id="PTHR30472:SF1">
    <property type="entry name" value="FE(3+) DICITRATE TRANSPORT SYSTEM PERMEASE PROTEIN FECC-RELATED"/>
    <property type="match status" value="1"/>
</dbReference>
<organism evidence="9 10">
    <name type="scientific">Celeribacter indicus</name>
    <dbReference type="NCBI Taxonomy" id="1208324"/>
    <lineage>
        <taxon>Bacteria</taxon>
        <taxon>Pseudomonadati</taxon>
        <taxon>Pseudomonadota</taxon>
        <taxon>Alphaproteobacteria</taxon>
        <taxon>Rhodobacterales</taxon>
        <taxon>Roseobacteraceae</taxon>
        <taxon>Celeribacter</taxon>
    </lineage>
</organism>
<dbReference type="Pfam" id="PF01032">
    <property type="entry name" value="FecCD"/>
    <property type="match status" value="1"/>
</dbReference>
<comment type="similarity">
    <text evidence="2">Belongs to the binding-protein-dependent transport system permease family. FecCD subfamily.</text>
</comment>
<evidence type="ECO:0000256" key="2">
    <source>
        <dbReference type="ARBA" id="ARBA00007935"/>
    </source>
</evidence>
<keyword evidence="7 8" id="KW-0472">Membrane</keyword>
<feature type="transmembrane region" description="Helical" evidence="8">
    <location>
        <begin position="139"/>
        <end position="163"/>
    </location>
</feature>
<feature type="transmembrane region" description="Helical" evidence="8">
    <location>
        <begin position="302"/>
        <end position="322"/>
    </location>
</feature>
<dbReference type="AlphaFoldDB" id="A0A0B5E8S2"/>
<evidence type="ECO:0000256" key="8">
    <source>
        <dbReference type="SAM" id="Phobius"/>
    </source>
</evidence>
<accession>A0A0B5E8S2</accession>
<feature type="transmembrane region" description="Helical" evidence="8">
    <location>
        <begin position="49"/>
        <end position="69"/>
    </location>
</feature>
<dbReference type="EMBL" id="CP004393">
    <property type="protein sequence ID" value="AJE48702.1"/>
    <property type="molecule type" value="Genomic_DNA"/>
</dbReference>
<comment type="subcellular location">
    <subcellularLocation>
        <location evidence="1">Cell membrane</location>
        <topology evidence="1">Multi-pass membrane protein</topology>
    </subcellularLocation>
</comment>
<keyword evidence="5 8" id="KW-0812">Transmembrane</keyword>
<evidence type="ECO:0000313" key="9">
    <source>
        <dbReference type="EMBL" id="AJE48702.1"/>
    </source>
</evidence>
<dbReference type="Proteomes" id="UP000031521">
    <property type="component" value="Chromosome"/>
</dbReference>
<evidence type="ECO:0000313" key="10">
    <source>
        <dbReference type="Proteomes" id="UP000031521"/>
    </source>
</evidence>
<keyword evidence="3" id="KW-0813">Transport</keyword>
<feature type="transmembrane region" description="Helical" evidence="8">
    <location>
        <begin position="273"/>
        <end position="290"/>
    </location>
</feature>
<name>A0A0B5E8S2_9RHOB</name>
<proteinExistence type="inferred from homology"/>
<dbReference type="Gene3D" id="1.10.3470.10">
    <property type="entry name" value="ABC transporter involved in vitamin B12 uptake, BtuC"/>
    <property type="match status" value="1"/>
</dbReference>
<evidence type="ECO:0000256" key="3">
    <source>
        <dbReference type="ARBA" id="ARBA00022448"/>
    </source>
</evidence>
<dbReference type="GO" id="GO:0033214">
    <property type="term" value="P:siderophore-iron import into cell"/>
    <property type="evidence" value="ECO:0007669"/>
    <property type="project" value="TreeGrafter"/>
</dbReference>
<sequence length="328" mass="32630">MSRCSFPALLFLACLGLCAALFLSLRFGSADLGVGALWSDTRGILESRLFRTACAMAVGAALAISGLMLQALTRNPLADPGITGVNAGAALAAVALAYLAPGATGGGAVLVAASLGAAASGLALWRLAGGVSATGMEGIALRLPLAGLAIEALCLSLASALILTDAEMQARYLRWLSGAIPAVARGEAPALGAITLLLLSGFFLCGRLELLSLGAQTSDSLGRSPVRTVALTLAHVTGLSGASVAIAGPLAFLGLLVPFVARGVARGDLRHSYLLAVPLGATALLLADTAGRVVAPPGEVEAGILAALCGGPALIVVLRRLLNRGQAA</sequence>
<dbReference type="GO" id="GO:0005886">
    <property type="term" value="C:plasma membrane"/>
    <property type="evidence" value="ECO:0007669"/>
    <property type="project" value="UniProtKB-SubCell"/>
</dbReference>
<keyword evidence="6 8" id="KW-1133">Transmembrane helix</keyword>
<evidence type="ECO:0000256" key="4">
    <source>
        <dbReference type="ARBA" id="ARBA00022475"/>
    </source>
</evidence>
<dbReference type="OrthoDB" id="9811975at2"/>
<dbReference type="SUPFAM" id="SSF81345">
    <property type="entry name" value="ABC transporter involved in vitamin B12 uptake, BtuC"/>
    <property type="match status" value="1"/>
</dbReference>
<gene>
    <name evidence="9" type="ORF">P73_3987</name>
</gene>
<dbReference type="GO" id="GO:0022857">
    <property type="term" value="F:transmembrane transporter activity"/>
    <property type="evidence" value="ECO:0007669"/>
    <property type="project" value="InterPro"/>
</dbReference>
<keyword evidence="10" id="KW-1185">Reference proteome</keyword>
<dbReference type="RefSeq" id="WP_052453454.1">
    <property type="nucleotide sequence ID" value="NZ_CP004393.1"/>
</dbReference>
<dbReference type="KEGG" id="cid:P73_3987"/>
<evidence type="ECO:0000256" key="6">
    <source>
        <dbReference type="ARBA" id="ARBA00022989"/>
    </source>
</evidence>
<feature type="transmembrane region" description="Helical" evidence="8">
    <location>
        <begin position="239"/>
        <end position="261"/>
    </location>
</feature>